<feature type="domain" description="Carbohydrate kinase PfkB" evidence="4">
    <location>
        <begin position="9"/>
        <end position="275"/>
    </location>
</feature>
<comment type="similarity">
    <text evidence="1">Belongs to the carbohydrate kinase PfkB family.</text>
</comment>
<evidence type="ECO:0000313" key="6">
    <source>
        <dbReference type="Proteomes" id="UP000253090"/>
    </source>
</evidence>
<dbReference type="InterPro" id="IPR011611">
    <property type="entry name" value="PfkB_dom"/>
</dbReference>
<dbReference type="OrthoDB" id="9775849at2"/>
<dbReference type="PANTHER" id="PTHR43085">
    <property type="entry name" value="HEXOKINASE FAMILY MEMBER"/>
    <property type="match status" value="1"/>
</dbReference>
<evidence type="ECO:0000259" key="4">
    <source>
        <dbReference type="Pfam" id="PF00294"/>
    </source>
</evidence>
<dbReference type="AlphaFoldDB" id="A0A369B9A8"/>
<gene>
    <name evidence="5" type="ORF">DFP94_10766</name>
</gene>
<sequence length="284" mass="31148">MKVIGFGDNVVDQYQHTGVMYPGGNAVNFAVYAQKLGVNSAYLGVFGRDEAADLIKASLLKERIDISQCIDRNGVSGYCQVNLVDGDRVFVDWNEGGISTEQPIEVEQAQFDYLQDFRLIHSSCFSRLENELPKLRGLDALVSFDFSDEPQFHDDAYLAKVCPYIDFALLSCSELTTSQIEQMLKRVTGFGAGAALITRGSKGSLFYDGVRFYEGKVDYVVPVDTMGAGDAFVTAFLIHLLDSGWRKGHFPGEGTVIEGLRKAAAFSAQICLVEGSFGYGKAYV</sequence>
<evidence type="ECO:0000256" key="1">
    <source>
        <dbReference type="ARBA" id="ARBA00010688"/>
    </source>
</evidence>
<comment type="caution">
    <text evidence="5">The sequence shown here is derived from an EMBL/GenBank/DDBJ whole genome shotgun (WGS) entry which is preliminary data.</text>
</comment>
<accession>A0A369B9A8</accession>
<dbReference type="Pfam" id="PF00294">
    <property type="entry name" value="PfkB"/>
    <property type="match status" value="1"/>
</dbReference>
<dbReference type="InterPro" id="IPR029056">
    <property type="entry name" value="Ribokinase-like"/>
</dbReference>
<dbReference type="InterPro" id="IPR050306">
    <property type="entry name" value="PfkB_Carbo_kinase"/>
</dbReference>
<evidence type="ECO:0000256" key="3">
    <source>
        <dbReference type="ARBA" id="ARBA00022777"/>
    </source>
</evidence>
<protein>
    <submittedName>
        <fullName evidence="5">Sugar/nucleoside kinase (Ribokinase family)</fullName>
    </submittedName>
</protein>
<organism evidence="5 6">
    <name type="scientific">Fontibacillus phaseoli</name>
    <dbReference type="NCBI Taxonomy" id="1416533"/>
    <lineage>
        <taxon>Bacteria</taxon>
        <taxon>Bacillati</taxon>
        <taxon>Bacillota</taxon>
        <taxon>Bacilli</taxon>
        <taxon>Bacillales</taxon>
        <taxon>Paenibacillaceae</taxon>
        <taxon>Fontibacillus</taxon>
    </lineage>
</organism>
<keyword evidence="3 5" id="KW-0418">Kinase</keyword>
<reference evidence="5 6" key="1">
    <citation type="submission" date="2018-07" db="EMBL/GenBank/DDBJ databases">
        <title>Genomic Encyclopedia of Type Strains, Phase III (KMG-III): the genomes of soil and plant-associated and newly described type strains.</title>
        <authorList>
            <person name="Whitman W."/>
        </authorList>
    </citation>
    <scope>NUCLEOTIDE SEQUENCE [LARGE SCALE GENOMIC DNA]</scope>
    <source>
        <strain evidence="5 6">CECT 8333</strain>
    </source>
</reference>
<dbReference type="Gene3D" id="3.40.1190.20">
    <property type="match status" value="1"/>
</dbReference>
<dbReference type="SUPFAM" id="SSF53613">
    <property type="entry name" value="Ribokinase-like"/>
    <property type="match status" value="1"/>
</dbReference>
<keyword evidence="2" id="KW-0808">Transferase</keyword>
<dbReference type="EMBL" id="QPJW01000007">
    <property type="protein sequence ID" value="RCX18112.1"/>
    <property type="molecule type" value="Genomic_DNA"/>
</dbReference>
<name>A0A369B9A8_9BACL</name>
<dbReference type="PANTHER" id="PTHR43085:SF41">
    <property type="entry name" value="FRUCTOSELYSINE 6-KINASE"/>
    <property type="match status" value="1"/>
</dbReference>
<dbReference type="Proteomes" id="UP000253090">
    <property type="component" value="Unassembled WGS sequence"/>
</dbReference>
<dbReference type="RefSeq" id="WP_114497623.1">
    <property type="nucleotide sequence ID" value="NZ_QPJW01000007.1"/>
</dbReference>
<keyword evidence="6" id="KW-1185">Reference proteome</keyword>
<evidence type="ECO:0000256" key="2">
    <source>
        <dbReference type="ARBA" id="ARBA00022679"/>
    </source>
</evidence>
<dbReference type="GO" id="GO:0016301">
    <property type="term" value="F:kinase activity"/>
    <property type="evidence" value="ECO:0007669"/>
    <property type="project" value="UniProtKB-KW"/>
</dbReference>
<evidence type="ECO:0000313" key="5">
    <source>
        <dbReference type="EMBL" id="RCX18112.1"/>
    </source>
</evidence>
<proteinExistence type="inferred from homology"/>